<dbReference type="EMBL" id="REGN01006095">
    <property type="protein sequence ID" value="RNA10883.1"/>
    <property type="molecule type" value="Genomic_DNA"/>
</dbReference>
<dbReference type="AlphaFoldDB" id="A0A3M7QI13"/>
<evidence type="ECO:0000256" key="1">
    <source>
        <dbReference type="ARBA" id="ARBA00004496"/>
    </source>
</evidence>
<dbReference type="GO" id="GO:0007015">
    <property type="term" value="P:actin filament organization"/>
    <property type="evidence" value="ECO:0007669"/>
    <property type="project" value="TreeGrafter"/>
</dbReference>
<dbReference type="GO" id="GO:0035615">
    <property type="term" value="F:clathrin adaptor activity"/>
    <property type="evidence" value="ECO:0007669"/>
    <property type="project" value="TreeGrafter"/>
</dbReference>
<dbReference type="GO" id="GO:0006897">
    <property type="term" value="P:endocytosis"/>
    <property type="evidence" value="ECO:0007669"/>
    <property type="project" value="InterPro"/>
</dbReference>
<dbReference type="Gene3D" id="1.20.5.1700">
    <property type="match status" value="1"/>
</dbReference>
<dbReference type="FunFam" id="1.20.1410.10:FF:000006">
    <property type="entry name" value="Huntingtin interacting protein"/>
    <property type="match status" value="1"/>
</dbReference>
<gene>
    <name evidence="8" type="ORF">BpHYR1_043294</name>
</gene>
<dbReference type="GO" id="GO:0051015">
    <property type="term" value="F:actin filament binding"/>
    <property type="evidence" value="ECO:0007669"/>
    <property type="project" value="TreeGrafter"/>
</dbReference>
<dbReference type="InterPro" id="IPR035964">
    <property type="entry name" value="I/LWEQ_dom_sf"/>
</dbReference>
<feature type="coiled-coil region" evidence="5">
    <location>
        <begin position="351"/>
        <end position="609"/>
    </location>
</feature>
<keyword evidence="4" id="KW-0009">Actin-binding</keyword>
<comment type="caution">
    <text evidence="8">The sequence shown here is derived from an EMBL/GenBank/DDBJ whole genome shotgun (WGS) entry which is preliminary data.</text>
</comment>
<protein>
    <submittedName>
        <fullName evidence="8">Huntingtin-interacting 1</fullName>
    </submittedName>
</protein>
<keyword evidence="9" id="KW-1185">Reference proteome</keyword>
<dbReference type="InterPro" id="IPR011417">
    <property type="entry name" value="ANTH_dom"/>
</dbReference>
<evidence type="ECO:0000256" key="2">
    <source>
        <dbReference type="ARBA" id="ARBA00010135"/>
    </source>
</evidence>
<dbReference type="GO" id="GO:0080025">
    <property type="term" value="F:phosphatidylinositol-3,5-bisphosphate binding"/>
    <property type="evidence" value="ECO:0007669"/>
    <property type="project" value="TreeGrafter"/>
</dbReference>
<feature type="domain" description="ENTH" evidence="6">
    <location>
        <begin position="30"/>
        <end position="158"/>
    </location>
</feature>
<dbReference type="InterPro" id="IPR008942">
    <property type="entry name" value="ENTH_VHS"/>
</dbReference>
<dbReference type="PANTHER" id="PTHR10407:SF15">
    <property type="entry name" value="HUNTINGTIN INTERACTING PROTEIN 1"/>
    <property type="match status" value="1"/>
</dbReference>
<evidence type="ECO:0000313" key="9">
    <source>
        <dbReference type="Proteomes" id="UP000276133"/>
    </source>
</evidence>
<comment type="subcellular location">
    <subcellularLocation>
        <location evidence="1">Cytoplasm</location>
    </subcellularLocation>
</comment>
<proteinExistence type="inferred from homology"/>
<evidence type="ECO:0000313" key="8">
    <source>
        <dbReference type="EMBL" id="RNA10883.1"/>
    </source>
</evidence>
<feature type="coiled-coil region" evidence="5">
    <location>
        <begin position="988"/>
        <end position="1015"/>
    </location>
</feature>
<dbReference type="Proteomes" id="UP000276133">
    <property type="component" value="Unassembled WGS sequence"/>
</dbReference>
<dbReference type="InterPro" id="IPR030224">
    <property type="entry name" value="Sla2_fam"/>
</dbReference>
<dbReference type="Pfam" id="PF07651">
    <property type="entry name" value="ANTH"/>
    <property type="match status" value="1"/>
</dbReference>
<dbReference type="SMART" id="SM00307">
    <property type="entry name" value="ILWEQ"/>
    <property type="match status" value="1"/>
</dbReference>
<dbReference type="Gene3D" id="1.25.40.90">
    <property type="match status" value="1"/>
</dbReference>
<evidence type="ECO:0000259" key="7">
    <source>
        <dbReference type="PROSITE" id="PS50945"/>
    </source>
</evidence>
<dbReference type="OrthoDB" id="8178130at2759"/>
<comment type="similarity">
    <text evidence="2">Belongs to the SLA2 family.</text>
</comment>
<organism evidence="8 9">
    <name type="scientific">Brachionus plicatilis</name>
    <name type="common">Marine rotifer</name>
    <name type="synonym">Brachionus muelleri</name>
    <dbReference type="NCBI Taxonomy" id="10195"/>
    <lineage>
        <taxon>Eukaryota</taxon>
        <taxon>Metazoa</taxon>
        <taxon>Spiralia</taxon>
        <taxon>Gnathifera</taxon>
        <taxon>Rotifera</taxon>
        <taxon>Eurotatoria</taxon>
        <taxon>Monogononta</taxon>
        <taxon>Pseudotrocha</taxon>
        <taxon>Ploima</taxon>
        <taxon>Brachionidae</taxon>
        <taxon>Brachionus</taxon>
    </lineage>
</organism>
<dbReference type="PROSITE" id="PS50945">
    <property type="entry name" value="I_LWEQ"/>
    <property type="match status" value="1"/>
</dbReference>
<dbReference type="GO" id="GO:0030136">
    <property type="term" value="C:clathrin-coated vesicle"/>
    <property type="evidence" value="ECO:0007669"/>
    <property type="project" value="TreeGrafter"/>
</dbReference>
<dbReference type="PROSITE" id="PS50942">
    <property type="entry name" value="ENTH"/>
    <property type="match status" value="1"/>
</dbReference>
<dbReference type="SMART" id="SM00273">
    <property type="entry name" value="ENTH"/>
    <property type="match status" value="1"/>
</dbReference>
<evidence type="ECO:0000256" key="5">
    <source>
        <dbReference type="SAM" id="Coils"/>
    </source>
</evidence>
<dbReference type="STRING" id="10195.A0A3M7QI13"/>
<dbReference type="Pfam" id="PF01608">
    <property type="entry name" value="I_LWEQ"/>
    <property type="match status" value="1"/>
</dbReference>
<dbReference type="InterPro" id="IPR002558">
    <property type="entry name" value="ILWEQ_dom"/>
</dbReference>
<name>A0A3M7QI13_BRAPC</name>
<keyword evidence="5" id="KW-0175">Coiled coil</keyword>
<dbReference type="SUPFAM" id="SSF48464">
    <property type="entry name" value="ENTH/VHS domain"/>
    <property type="match status" value="1"/>
</dbReference>
<accession>A0A3M7QI13</accession>
<dbReference type="GO" id="GO:0032051">
    <property type="term" value="F:clathrin light chain binding"/>
    <property type="evidence" value="ECO:0007669"/>
    <property type="project" value="TreeGrafter"/>
</dbReference>
<dbReference type="GO" id="GO:0030864">
    <property type="term" value="C:cortical actin cytoskeleton"/>
    <property type="evidence" value="ECO:0007669"/>
    <property type="project" value="TreeGrafter"/>
</dbReference>
<dbReference type="GO" id="GO:0043325">
    <property type="term" value="F:phosphatidylinositol-3,4-bisphosphate binding"/>
    <property type="evidence" value="ECO:0007669"/>
    <property type="project" value="TreeGrafter"/>
</dbReference>
<keyword evidence="3" id="KW-0963">Cytoplasm</keyword>
<sequence length="1023" mass="118661">MYRTRNSDIGQSFKNSLNEILPNKDPESLERSKFHHSQHASLLKAINSIEGPIKEKHVRNLILGSCAERSVLPFWFNALRLPIYGNQIVCWKFLFVVHKILRDGYHTSVNDSIRYTTTLEDLGKTWIHLKQGYAFIINKYCSFLIFKLKFHKKNQFIPPNLQIEDRDLENFISHDINNYFQLCCDFFDYLDEIIGFQNLIFVTMDRSRSNSMIESGQCKLTPIILLIQESNQLYHFTVKFMFKLHDNLSGDVLEGHRERFLKIFSQLQKFYECCRSLIYFKNLITIPELPQNPPNFRIKSEFNSYTKPVMEIKEETPSEIDEDNTLLLDLNPSNEKDNSFDEQQQQQYMYIQQLLQEIEYLRGEIERINVENAFETRSLREKIKNLEDGLMHSKTEIEQHKIKASNLEDKLKIMSENEKARIDVENLERKAVSSEEKFNKLKELYNKLKEEHVSLLRQEADVRKQKSLLSEACEHSKEMQKEVEKRLEDTENEKCKLEKNLQEKNTELQALKSEIEISQADKHSSNQYYQTQIQNLEDEKKKLEESLKEASDNLNVYEEKEKNLTKNLSSIEQESKNLSSNLAKNQIYIDDLTQKLNDAINQKIQSQKSHEQLQIKFLEFFYLSSFDNNEIVINESLKLHDDPILFNCKSGAEFLISQLQPFEVEFSNLISTYHKYIDNRTILNDESNLNFSILIKNLNKFSNLVSKAIVNGKITALTASAFEQAEVLSDLSKNIGDITLKIYHKMKLYNNLKNDLDVQQLDEIIKKINQILNELLPKVYDINKEEIGDLIEQEMHNTTQAIEAAVAKLESLINKSREQETGVKLEVNDKILDNCTGLMKAIKILIMRAKDLQKEIVVQGRGTSSAKEFYAKNHKWTEGLVSAAKLVGLGANLLIEKADVLINGNGKLEEIIVASNEIAASTAQLVVASNVKADRESKNRMALMEAKTNVSNATAGLVASAKSCIQIFEEKNTLDFSNLSFHQTKRLEMEAQVKVLELEKQLDNEKRKLYNLRKQHYKEETQG</sequence>
<evidence type="ECO:0000259" key="6">
    <source>
        <dbReference type="PROSITE" id="PS50942"/>
    </source>
</evidence>
<evidence type="ECO:0000256" key="3">
    <source>
        <dbReference type="ARBA" id="ARBA00022490"/>
    </source>
</evidence>
<dbReference type="GO" id="GO:0048268">
    <property type="term" value="P:clathrin coat assembly"/>
    <property type="evidence" value="ECO:0007669"/>
    <property type="project" value="TreeGrafter"/>
</dbReference>
<feature type="domain" description="I/LWEQ" evidence="7">
    <location>
        <begin position="779"/>
        <end position="1020"/>
    </location>
</feature>
<dbReference type="SUPFAM" id="SSF109885">
    <property type="entry name" value="I/LWEQ domain"/>
    <property type="match status" value="1"/>
</dbReference>
<dbReference type="PANTHER" id="PTHR10407">
    <property type="entry name" value="HUNTINGTIN INTERACTING PROTEIN 1"/>
    <property type="match status" value="1"/>
</dbReference>
<dbReference type="Gene3D" id="1.20.1410.10">
    <property type="entry name" value="I/LWEQ domain"/>
    <property type="match status" value="1"/>
</dbReference>
<reference evidence="8 9" key="1">
    <citation type="journal article" date="2018" name="Sci. Rep.">
        <title>Genomic signatures of local adaptation to the degree of environmental predictability in rotifers.</title>
        <authorList>
            <person name="Franch-Gras L."/>
            <person name="Hahn C."/>
            <person name="Garcia-Roger E.M."/>
            <person name="Carmona M.J."/>
            <person name="Serra M."/>
            <person name="Gomez A."/>
        </authorList>
    </citation>
    <scope>NUCLEOTIDE SEQUENCE [LARGE SCALE GENOMIC DNA]</scope>
    <source>
        <strain evidence="8">HYR1</strain>
    </source>
</reference>
<dbReference type="InterPro" id="IPR013809">
    <property type="entry name" value="ENTH"/>
</dbReference>
<evidence type="ECO:0000256" key="4">
    <source>
        <dbReference type="ARBA" id="ARBA00023203"/>
    </source>
</evidence>